<protein>
    <submittedName>
        <fullName evidence="2">Uncharacterized protein</fullName>
    </submittedName>
</protein>
<feature type="compositionally biased region" description="Basic residues" evidence="1">
    <location>
        <begin position="44"/>
        <end position="57"/>
    </location>
</feature>
<accession>A0AA38P4T4</accession>
<proteinExistence type="predicted"/>
<dbReference type="AlphaFoldDB" id="A0AA38P4T4"/>
<feature type="compositionally biased region" description="Low complexity" evidence="1">
    <location>
        <begin position="79"/>
        <end position="90"/>
    </location>
</feature>
<gene>
    <name evidence="2" type="ORF">F5878DRAFT_663070</name>
</gene>
<reference evidence="2" key="1">
    <citation type="submission" date="2022-08" db="EMBL/GenBank/DDBJ databases">
        <authorList>
            <consortium name="DOE Joint Genome Institute"/>
            <person name="Min B."/>
            <person name="Riley R."/>
            <person name="Sierra-Patev S."/>
            <person name="Naranjo-Ortiz M."/>
            <person name="Looney B."/>
            <person name="Konkel Z."/>
            <person name="Slot J.C."/>
            <person name="Sakamoto Y."/>
            <person name="Steenwyk J.L."/>
            <person name="Rokas A."/>
            <person name="Carro J."/>
            <person name="Camarero S."/>
            <person name="Ferreira P."/>
            <person name="Molpeceres G."/>
            <person name="Ruiz-Duenas F.J."/>
            <person name="Serrano A."/>
            <person name="Henrissat B."/>
            <person name="Drula E."/>
            <person name="Hughes K.W."/>
            <person name="Mata J.L."/>
            <person name="Ishikawa N.K."/>
            <person name="Vargas-Isla R."/>
            <person name="Ushijima S."/>
            <person name="Smith C.A."/>
            <person name="Ahrendt S."/>
            <person name="Andreopoulos W."/>
            <person name="He G."/>
            <person name="Labutti K."/>
            <person name="Lipzen A."/>
            <person name="Ng V."/>
            <person name="Sandor L."/>
            <person name="Barry K."/>
            <person name="Martinez A.T."/>
            <person name="Xiao Y."/>
            <person name="Gibbons J.G."/>
            <person name="Terashima K."/>
            <person name="Hibbett D.S."/>
            <person name="Grigoriev I.V."/>
        </authorList>
    </citation>
    <scope>NUCLEOTIDE SEQUENCE</scope>
    <source>
        <strain evidence="2">TFB9207</strain>
    </source>
</reference>
<dbReference type="EMBL" id="MU806329">
    <property type="protein sequence ID" value="KAJ3836328.1"/>
    <property type="molecule type" value="Genomic_DNA"/>
</dbReference>
<organism evidence="2 3">
    <name type="scientific">Lentinula raphanica</name>
    <dbReference type="NCBI Taxonomy" id="153919"/>
    <lineage>
        <taxon>Eukaryota</taxon>
        <taxon>Fungi</taxon>
        <taxon>Dikarya</taxon>
        <taxon>Basidiomycota</taxon>
        <taxon>Agaricomycotina</taxon>
        <taxon>Agaricomycetes</taxon>
        <taxon>Agaricomycetidae</taxon>
        <taxon>Agaricales</taxon>
        <taxon>Marasmiineae</taxon>
        <taxon>Omphalotaceae</taxon>
        <taxon>Lentinula</taxon>
    </lineage>
</organism>
<feature type="region of interest" description="Disordered" evidence="1">
    <location>
        <begin position="36"/>
        <end position="100"/>
    </location>
</feature>
<dbReference type="Proteomes" id="UP001163846">
    <property type="component" value="Unassembled WGS sequence"/>
</dbReference>
<comment type="caution">
    <text evidence="2">The sequence shown here is derived from an EMBL/GenBank/DDBJ whole genome shotgun (WGS) entry which is preliminary data.</text>
</comment>
<name>A0AA38P4T4_9AGAR</name>
<keyword evidence="3" id="KW-1185">Reference proteome</keyword>
<evidence type="ECO:0000313" key="2">
    <source>
        <dbReference type="EMBL" id="KAJ3836328.1"/>
    </source>
</evidence>
<sequence length="369" mass="41576">MGHRQSSFWSSKLNIDNGTKARSLLLLKASAIEEHQPVIMPPKSHPKRRNQAAKQRRQLLSPAYSASTAHSPNAGYDLTTATSSASSQQNETEEPPTGEEKAQMLAHLHDILQETITQRSVPFPLHVAFAEDVPPEQKGVAPPRGPGSTIGFWEWEGERYRWGIPLSQLAEDNSKVANPDEMIFDSNSRELSFQGSLPRFELVWPGYLHQRWLISIPLSTTAGEQIRWTKKNLGKFIACQYRNFAQSCSRPDIICKEPAWRIGPGGITFEDMRIVTFWNLTKDIWRAEITVEVSSHGWARSQQEYYSLTGAEGCYKRIIPEEEDKKCPSCGIIHDDTTTRRDRAVDQLTEGPSSIVVLSSSDRAAVFQR</sequence>
<evidence type="ECO:0000313" key="3">
    <source>
        <dbReference type="Proteomes" id="UP001163846"/>
    </source>
</evidence>
<evidence type="ECO:0000256" key="1">
    <source>
        <dbReference type="SAM" id="MobiDB-lite"/>
    </source>
</evidence>